<reference evidence="2 3" key="2">
    <citation type="journal article" date="2020" name="Antonie Van Leeuwenhoek">
        <title>Phylogenomic characterisation of a novel corynebacterial species pathogenic to animals.</title>
        <authorList>
            <person name="Moller J."/>
            <person name="Musella L."/>
            <person name="Melnikov V."/>
            <person name="Geissdorfer W."/>
            <person name="Burkovski A."/>
            <person name="Sangal V."/>
        </authorList>
    </citation>
    <scope>NUCLEOTIDE SEQUENCE [LARGE SCALE GENOMIC DNA]</scope>
    <source>
        <strain evidence="2 3">PO100/5</strain>
    </source>
</reference>
<accession>A0A7Y4P868</accession>
<reference evidence="2 3" key="3">
    <citation type="journal article" date="2020" name="Int. J. Syst. Evol. Microbiol.">
        <title>Corynebacterium silvaticum sp. nov., a unique group of NTTB corynebacteria in wild boar and roe deer.</title>
        <authorList>
            <person name="Dangel A."/>
            <person name="Berger A."/>
            <person name="Rau J."/>
            <person name="Eisenberg T."/>
            <person name="Kampfer P."/>
            <person name="Margos G."/>
            <person name="Contzen M."/>
            <person name="Busse H.J."/>
            <person name="Konrad R."/>
            <person name="Peters M."/>
            <person name="Sting R."/>
            <person name="Sing A."/>
        </authorList>
    </citation>
    <scope>NUCLEOTIDE SEQUENCE [LARGE SCALE GENOMIC DNA]</scope>
    <source>
        <strain evidence="2 3">PO100/5</strain>
    </source>
</reference>
<dbReference type="KEGG" id="csil:CBE74_02470"/>
<dbReference type="GeneID" id="75007148"/>
<feature type="transmembrane region" description="Helical" evidence="1">
    <location>
        <begin position="29"/>
        <end position="50"/>
    </location>
</feature>
<sequence>MSSMRDAVADKLAQINQHHENLKRHRLGFLVRPTVLILGWLVVIVGIITIPFPGPGWLTVFVGIGILSLELHWASGLLAWGVRLYDRFFSWYHVQPKKTRYSLIAGTIAAAWVAGIAIVLLLWKLGFVPFLDPIVRMLLG</sequence>
<reference evidence="2 3" key="1">
    <citation type="journal article" date="2014" name="BMC Vet. Res.">
        <title>First report of Corynebacterium pseudotuberculosis from caseous lymphadenitis lesions in Black Alentejano pig (Sus scrofa domesticus).</title>
        <authorList>
            <person name="Oliveira M."/>
            <person name="Barroco C."/>
            <person name="Mottola C."/>
            <person name="Santos R."/>
            <person name="Lemsaddek A."/>
            <person name="Tavares L."/>
            <person name="Semedo-Lemsaddek T."/>
        </authorList>
    </citation>
    <scope>NUCLEOTIDE SEQUENCE [LARGE SCALE GENOMIC DNA]</scope>
    <source>
        <strain evidence="2 3">PO100/5</strain>
    </source>
</reference>
<keyword evidence="3" id="KW-1185">Reference proteome</keyword>
<dbReference type="Pfam" id="PF09656">
    <property type="entry name" value="PGPGW"/>
    <property type="match status" value="1"/>
</dbReference>
<dbReference type="OrthoDB" id="3295542at2"/>
<keyword evidence="1" id="KW-0812">Transmembrane</keyword>
<dbReference type="EMBL" id="CP021417">
    <property type="protein sequence ID" value="ARU45554.1"/>
    <property type="molecule type" value="Genomic_DNA"/>
</dbReference>
<evidence type="ECO:0000256" key="1">
    <source>
        <dbReference type="SAM" id="Phobius"/>
    </source>
</evidence>
<evidence type="ECO:0000313" key="3">
    <source>
        <dbReference type="Proteomes" id="UP000195652"/>
    </source>
</evidence>
<dbReference type="AlphaFoldDB" id="A0A7Y4P868"/>
<protein>
    <submittedName>
        <fullName evidence="2">TIGR02611 family protein</fullName>
    </submittedName>
</protein>
<name>A0A7Y4P868_9CORY</name>
<gene>
    <name evidence="2" type="ORF">CBE74_02470</name>
</gene>
<keyword evidence="1" id="KW-0472">Membrane</keyword>
<evidence type="ECO:0000313" key="2">
    <source>
        <dbReference type="EMBL" id="ARU45554.1"/>
    </source>
</evidence>
<dbReference type="NCBIfam" id="TIGR02611">
    <property type="entry name" value="TIGR02611 family protein"/>
    <property type="match status" value="1"/>
</dbReference>
<dbReference type="RefSeq" id="WP_087453411.1">
    <property type="nucleotide sequence ID" value="NZ_CP021417.2"/>
</dbReference>
<dbReference type="Proteomes" id="UP000195652">
    <property type="component" value="Chromosome"/>
</dbReference>
<organism evidence="2 3">
    <name type="scientific">Corynebacterium silvaticum</name>
    <dbReference type="NCBI Taxonomy" id="2320431"/>
    <lineage>
        <taxon>Bacteria</taxon>
        <taxon>Bacillati</taxon>
        <taxon>Actinomycetota</taxon>
        <taxon>Actinomycetes</taxon>
        <taxon>Mycobacteriales</taxon>
        <taxon>Corynebacteriaceae</taxon>
        <taxon>Corynebacterium</taxon>
    </lineage>
</organism>
<dbReference type="InterPro" id="IPR013434">
    <property type="entry name" value="CHP02611"/>
</dbReference>
<feature type="transmembrane region" description="Helical" evidence="1">
    <location>
        <begin position="101"/>
        <end position="123"/>
    </location>
</feature>
<reference evidence="2 3" key="4">
    <citation type="journal article" date="2020" name="PLoS ONE">
        <title>Taxonomic classification of strain PO100/5 shows a broader geographic distribution and genetic markers of the recently described Corynebacterium silvaticum.</title>
        <authorList>
            <person name="Viana M.V.C."/>
            <person name="Profeta R."/>
            <person name="da Silva A.L."/>
            <person name="Hurtado R."/>
            <person name="Cerqueira J.C."/>
            <person name="Ribeiro B.F.S."/>
            <person name="Almeida M.O."/>
            <person name="Morais-Rodrigues F."/>
            <person name="Soares S.C."/>
            <person name="Oliveira M."/>
            <person name="Tavares L."/>
            <person name="Figueiredo H."/>
            <person name="Wattam A.R."/>
            <person name="Barh D."/>
            <person name="Ghosh P."/>
            <person name="Silva A."/>
            <person name="Azevedo V."/>
        </authorList>
    </citation>
    <scope>NUCLEOTIDE SEQUENCE [LARGE SCALE GENOMIC DNA]</scope>
    <source>
        <strain evidence="2 3">PO100/5</strain>
    </source>
</reference>
<feature type="transmembrane region" description="Helical" evidence="1">
    <location>
        <begin position="56"/>
        <end position="80"/>
    </location>
</feature>
<dbReference type="InterPro" id="IPR019099">
    <property type="entry name" value="Uncharacterised_PGPGW_TM"/>
</dbReference>
<proteinExistence type="predicted"/>
<keyword evidence="1" id="KW-1133">Transmembrane helix</keyword>